<proteinExistence type="predicted"/>
<dbReference type="Pfam" id="PF00392">
    <property type="entry name" value="GntR"/>
    <property type="match status" value="1"/>
</dbReference>
<accession>A0A369AUL0</accession>
<evidence type="ECO:0000313" key="5">
    <source>
        <dbReference type="EMBL" id="RCX11907.1"/>
    </source>
</evidence>
<dbReference type="InterPro" id="IPR036390">
    <property type="entry name" value="WH_DNA-bd_sf"/>
</dbReference>
<reference evidence="5 6" key="1">
    <citation type="submission" date="2018-07" db="EMBL/GenBank/DDBJ databases">
        <title>Genomic Encyclopedia of Type Strains, Phase IV (KMG-IV): sequencing the most valuable type-strain genomes for metagenomic binning, comparative biology and taxonomic classification.</title>
        <authorList>
            <person name="Goeker M."/>
        </authorList>
    </citation>
    <scope>NUCLEOTIDE SEQUENCE [LARGE SCALE GENOMIC DNA]</scope>
    <source>
        <strain evidence="5 6">DSM 100911</strain>
    </source>
</reference>
<keyword evidence="6" id="KW-1185">Reference proteome</keyword>
<organism evidence="5 6">
    <name type="scientific">Extensimonas vulgaris</name>
    <dbReference type="NCBI Taxonomy" id="1031594"/>
    <lineage>
        <taxon>Bacteria</taxon>
        <taxon>Pseudomonadati</taxon>
        <taxon>Pseudomonadota</taxon>
        <taxon>Betaproteobacteria</taxon>
        <taxon>Burkholderiales</taxon>
        <taxon>Comamonadaceae</taxon>
        <taxon>Extensimonas</taxon>
    </lineage>
</organism>
<feature type="domain" description="HTH gntR-type" evidence="4">
    <location>
        <begin position="19"/>
        <end position="86"/>
    </location>
</feature>
<dbReference type="PANTHER" id="PTHR43537">
    <property type="entry name" value="TRANSCRIPTIONAL REGULATOR, GNTR FAMILY"/>
    <property type="match status" value="1"/>
</dbReference>
<dbReference type="SMART" id="SM00895">
    <property type="entry name" value="FCD"/>
    <property type="match status" value="1"/>
</dbReference>
<dbReference type="EMBL" id="QPJU01000001">
    <property type="protein sequence ID" value="RCX11907.1"/>
    <property type="molecule type" value="Genomic_DNA"/>
</dbReference>
<dbReference type="Proteomes" id="UP000252174">
    <property type="component" value="Unassembled WGS sequence"/>
</dbReference>
<keyword evidence="2" id="KW-0238">DNA-binding</keyword>
<keyword evidence="1" id="KW-0805">Transcription regulation</keyword>
<dbReference type="SMART" id="SM00345">
    <property type="entry name" value="HTH_GNTR"/>
    <property type="match status" value="1"/>
</dbReference>
<evidence type="ECO:0000259" key="4">
    <source>
        <dbReference type="PROSITE" id="PS50949"/>
    </source>
</evidence>
<dbReference type="Pfam" id="PF07729">
    <property type="entry name" value="FCD"/>
    <property type="match status" value="1"/>
</dbReference>
<dbReference type="SUPFAM" id="SSF48008">
    <property type="entry name" value="GntR ligand-binding domain-like"/>
    <property type="match status" value="1"/>
</dbReference>
<protein>
    <submittedName>
        <fullName evidence="5">GntR family transcriptional regulator</fullName>
    </submittedName>
</protein>
<dbReference type="PROSITE" id="PS50949">
    <property type="entry name" value="HTH_GNTR"/>
    <property type="match status" value="1"/>
</dbReference>
<keyword evidence="3" id="KW-0804">Transcription</keyword>
<evidence type="ECO:0000256" key="3">
    <source>
        <dbReference type="ARBA" id="ARBA00023163"/>
    </source>
</evidence>
<dbReference type="SUPFAM" id="SSF46785">
    <property type="entry name" value="Winged helix' DNA-binding domain"/>
    <property type="match status" value="1"/>
</dbReference>
<dbReference type="GO" id="GO:0003700">
    <property type="term" value="F:DNA-binding transcription factor activity"/>
    <property type="evidence" value="ECO:0007669"/>
    <property type="project" value="InterPro"/>
</dbReference>
<name>A0A369AUL0_9BURK</name>
<evidence type="ECO:0000313" key="6">
    <source>
        <dbReference type="Proteomes" id="UP000252174"/>
    </source>
</evidence>
<comment type="caution">
    <text evidence="5">The sequence shown here is derived from an EMBL/GenBank/DDBJ whole genome shotgun (WGS) entry which is preliminary data.</text>
</comment>
<dbReference type="PANTHER" id="PTHR43537:SF20">
    <property type="entry name" value="HTH-TYPE TRANSCRIPTIONAL REPRESSOR GLAR"/>
    <property type="match status" value="1"/>
</dbReference>
<evidence type="ECO:0000256" key="1">
    <source>
        <dbReference type="ARBA" id="ARBA00023015"/>
    </source>
</evidence>
<dbReference type="Gene3D" id="1.10.10.10">
    <property type="entry name" value="Winged helix-like DNA-binding domain superfamily/Winged helix DNA-binding domain"/>
    <property type="match status" value="1"/>
</dbReference>
<dbReference type="Gene3D" id="1.20.120.530">
    <property type="entry name" value="GntR ligand-binding domain-like"/>
    <property type="match status" value="1"/>
</dbReference>
<gene>
    <name evidence="5" type="ORF">DFR45_101442</name>
</gene>
<dbReference type="InterPro" id="IPR036388">
    <property type="entry name" value="WH-like_DNA-bd_sf"/>
</dbReference>
<evidence type="ECO:0000256" key="2">
    <source>
        <dbReference type="ARBA" id="ARBA00023125"/>
    </source>
</evidence>
<dbReference type="InterPro" id="IPR000524">
    <property type="entry name" value="Tscrpt_reg_HTH_GntR"/>
</dbReference>
<dbReference type="InterPro" id="IPR008920">
    <property type="entry name" value="TF_FadR/GntR_C"/>
</dbReference>
<dbReference type="OrthoDB" id="9799812at2"/>
<dbReference type="GO" id="GO:0003677">
    <property type="term" value="F:DNA binding"/>
    <property type="evidence" value="ECO:0007669"/>
    <property type="project" value="UniProtKB-KW"/>
</dbReference>
<dbReference type="AlphaFoldDB" id="A0A369AUL0"/>
<dbReference type="RefSeq" id="WP_114482038.1">
    <property type="nucleotide sequence ID" value="NZ_QPJU01000001.1"/>
</dbReference>
<dbReference type="InterPro" id="IPR011711">
    <property type="entry name" value="GntR_C"/>
</dbReference>
<sequence length="235" mass="26586">MLHDIALPVASSGAEDAPRTLIEMAYHGLRRAIIDGKHAPNEPLRVEHLKKTYQVSAGTLREALALLVSDALVVTQGYRGFKVAPMSLQDLADLCRVRTLIECEAVRESMQQGKDEWEAGVVAAYHKLSRAEERLFVDTISAFDEWEVRNREFHEALVSACSSSWLRRMRAVLYQLAERYRRLSAFEGAPPQEVHDEHAEIYAAVMARDVARTTELLDRHIHHAYTAIRASNLLK</sequence>